<gene>
    <name evidence="1" type="ORF">RVH17_03110</name>
</gene>
<name>A0AAE4RW64_9BACT</name>
<evidence type="ECO:0000313" key="2">
    <source>
        <dbReference type="Proteomes" id="UP001181347"/>
    </source>
</evidence>
<accession>A0AAE4RW64</accession>
<protein>
    <submittedName>
        <fullName evidence="1">Uncharacterized protein</fullName>
    </submittedName>
</protein>
<organism evidence="1 2">
    <name type="scientific">Alistipes finegoldii</name>
    <dbReference type="NCBI Taxonomy" id="214856"/>
    <lineage>
        <taxon>Bacteria</taxon>
        <taxon>Pseudomonadati</taxon>
        <taxon>Bacteroidota</taxon>
        <taxon>Bacteroidia</taxon>
        <taxon>Bacteroidales</taxon>
        <taxon>Rikenellaceae</taxon>
        <taxon>Alistipes</taxon>
    </lineage>
</organism>
<reference evidence="1" key="1">
    <citation type="submission" date="2023-10" db="EMBL/GenBank/DDBJ databases">
        <title>Genome Sequence of the Bacteria from From Gut Wall in Crohn's Disease.</title>
        <authorList>
            <person name="Rodriguez-Palacios A."/>
        </authorList>
    </citation>
    <scope>NUCLEOTIDE SEQUENCE</scope>
    <source>
        <strain evidence="1">CavFT-hAR58</strain>
    </source>
</reference>
<proteinExistence type="predicted"/>
<sequence>MRKGLILGFVGNNPKHARRLPDDAVGQLIRGNVPLGYRTVLTGIEGNFEMGCAAAALRLRGEGLKIKLHIAVTRGKYKTYLRYKRDNLRPSEAHRIIEQADNVEIIEGKTPLEAERLRDRHVVDKSDLLFYYSTQLRDDFRNKFISYYLEQQHPRKNVCDLSDKSGRAFVAKEASLRYMRERDLVVMANSIDKIYLQDWLAPDTDELRKYFRAPKETAVVLLRDTGVCDPKLLPLRVFFYALSNSVITNLALPEKCWRESREYFDTFQNILRIIRLTRAHNIEIPDFNIFDFPRYGEIMRRIFQYQELK</sequence>
<dbReference type="EMBL" id="JAWDES010000004">
    <property type="protein sequence ID" value="MDU0259108.1"/>
    <property type="molecule type" value="Genomic_DNA"/>
</dbReference>
<dbReference type="AlphaFoldDB" id="A0AAE4RW64"/>
<dbReference type="Proteomes" id="UP001181347">
    <property type="component" value="Unassembled WGS sequence"/>
</dbReference>
<evidence type="ECO:0000313" key="1">
    <source>
        <dbReference type="EMBL" id="MDU0259108.1"/>
    </source>
</evidence>
<comment type="caution">
    <text evidence="1">The sequence shown here is derived from an EMBL/GenBank/DDBJ whole genome shotgun (WGS) entry which is preliminary data.</text>
</comment>
<dbReference type="Gene3D" id="3.40.50.450">
    <property type="match status" value="1"/>
</dbReference>
<dbReference type="RefSeq" id="WP_237959068.1">
    <property type="nucleotide sequence ID" value="NZ_BAAFKU010000019.1"/>
</dbReference>